<evidence type="ECO:0000259" key="1">
    <source>
        <dbReference type="PROSITE" id="PS51447"/>
    </source>
</evidence>
<dbReference type="PANTHER" id="PTHR11538:SF26">
    <property type="entry name" value="FERREDOXIN-FOLD ANTICODON-BINDING DOMAIN-CONTAINING PROTEIN 1"/>
    <property type="match status" value="1"/>
</dbReference>
<sequence length="592" mass="68434">MEEHLKILLVGEGNFSFSLWLCDSSNGKYDITATCIELEDQVCRQPKIWANVQHLRERGAVVHFSVDATNLKDNILLANKLYDRVIFNFPHYGRKAGIKKNRVLLTRFFLSCADVLTQKGDIHVALCKGQGGTPADQPMREWHNSWQVVAMASKAGFILSSVAPFESEQHSGYKCTGYRSQEKSFHVEGSLNHIFTRSLPLETIKTLKIISKLTDVLEEEENKAYRDLLEWETCHPTNIVHERLIDFMENCLTLESLDDTFPLMCKPCSRLHLYWCPVPESALYFVPSKNGDISIISSYYEDKKKTGCELQSSRLHYLRPSLTHFTNDIIEKQNLTPGVMYSLSGPVFRKCLASCRTMPVYHELMLLCRCKASNIEDQTQLLLETFSNAMAYFQTSILNKANKVKDQKKVLTFQDQFSREHCSKIISCNYGDYIVGTITAFLPEHIDCNFANLSMTLNLDLLTMCLLNIDDWRMLWTHDERFIQQYNPPQLKIFESFSLYPPYYTHDISFWVGEGSEFDNQEFHILAMRVSKGTISNIQLLDQYENVDTRMTSLCYRIIYQSCDMALSYEDASEMQLLLRKELQKSFHVVLR</sequence>
<organism evidence="2 3">
    <name type="scientific">Hymenochirus boettgeri</name>
    <name type="common">Congo dwarf clawed frog</name>
    <dbReference type="NCBI Taxonomy" id="247094"/>
    <lineage>
        <taxon>Eukaryota</taxon>
        <taxon>Metazoa</taxon>
        <taxon>Chordata</taxon>
        <taxon>Craniata</taxon>
        <taxon>Vertebrata</taxon>
        <taxon>Euteleostomi</taxon>
        <taxon>Amphibia</taxon>
        <taxon>Batrachia</taxon>
        <taxon>Anura</taxon>
        <taxon>Pipoidea</taxon>
        <taxon>Pipidae</taxon>
        <taxon>Pipinae</taxon>
        <taxon>Hymenochirus</taxon>
    </lineage>
</organism>
<dbReference type="Pfam" id="PF03147">
    <property type="entry name" value="FDX-ACB"/>
    <property type="match status" value="1"/>
</dbReference>
<evidence type="ECO:0000313" key="2">
    <source>
        <dbReference type="EMBL" id="KAG8434484.1"/>
    </source>
</evidence>
<dbReference type="InterPro" id="IPR045864">
    <property type="entry name" value="aa-tRNA-synth_II/BPL/LPL"/>
</dbReference>
<dbReference type="AlphaFoldDB" id="A0A8T2ITU5"/>
<evidence type="ECO:0000313" key="3">
    <source>
        <dbReference type="Proteomes" id="UP000812440"/>
    </source>
</evidence>
<proteinExistence type="predicted"/>
<reference evidence="2" key="1">
    <citation type="thesis" date="2020" institute="ProQuest LLC" country="789 East Eisenhower Parkway, Ann Arbor, MI, USA">
        <title>Comparative Genomics and Chromosome Evolution.</title>
        <authorList>
            <person name="Mudd A.B."/>
        </authorList>
    </citation>
    <scope>NUCLEOTIDE SEQUENCE</scope>
    <source>
        <strain evidence="2">Female2</strain>
        <tissue evidence="2">Blood</tissue>
    </source>
</reference>
<dbReference type="SUPFAM" id="SSF54991">
    <property type="entry name" value="Anticodon-binding domain of PheRS"/>
    <property type="match status" value="1"/>
</dbReference>
<feature type="domain" description="FDX-ACB" evidence="1">
    <location>
        <begin position="499"/>
        <end position="592"/>
    </location>
</feature>
<dbReference type="PROSITE" id="PS51447">
    <property type="entry name" value="FDX_ACB"/>
    <property type="match status" value="1"/>
</dbReference>
<dbReference type="EMBL" id="JAACNH010000008">
    <property type="protein sequence ID" value="KAG8434484.1"/>
    <property type="molecule type" value="Genomic_DNA"/>
</dbReference>
<dbReference type="Gene3D" id="3.30.70.380">
    <property type="entry name" value="Ferrodoxin-fold anticodon-binding domain"/>
    <property type="match status" value="1"/>
</dbReference>
<dbReference type="Proteomes" id="UP000812440">
    <property type="component" value="Chromosome 7"/>
</dbReference>
<dbReference type="GO" id="GO:0070475">
    <property type="term" value="P:rRNA base methylation"/>
    <property type="evidence" value="ECO:0007669"/>
    <property type="project" value="InterPro"/>
</dbReference>
<dbReference type="GO" id="GO:0005737">
    <property type="term" value="C:cytoplasm"/>
    <property type="evidence" value="ECO:0007669"/>
    <property type="project" value="TreeGrafter"/>
</dbReference>
<dbReference type="Gene3D" id="3.30.930.10">
    <property type="entry name" value="Bira Bifunctional Protein, Domain 2"/>
    <property type="match status" value="1"/>
</dbReference>
<dbReference type="InterPro" id="IPR005121">
    <property type="entry name" value="Fdx_antiC-bd"/>
</dbReference>
<dbReference type="GO" id="GO:0070042">
    <property type="term" value="F:rRNA (uridine-N3-)-methyltransferase activity"/>
    <property type="evidence" value="ECO:0007669"/>
    <property type="project" value="InterPro"/>
</dbReference>
<dbReference type="FunFam" id="3.40.50.150:FF:000361">
    <property type="entry name" value="Ferredoxin-fold anticodon-binding domain-containing protein 1 homolog"/>
    <property type="match status" value="1"/>
</dbReference>
<dbReference type="Pfam" id="PF10354">
    <property type="entry name" value="BMT5-like"/>
    <property type="match status" value="1"/>
</dbReference>
<accession>A0A8T2ITU5</accession>
<comment type="caution">
    <text evidence="2">The sequence shown here is derived from an EMBL/GenBank/DDBJ whole genome shotgun (WGS) entry which is preliminary data.</text>
</comment>
<keyword evidence="3" id="KW-1185">Reference proteome</keyword>
<dbReference type="OrthoDB" id="273345at2759"/>
<dbReference type="SMART" id="SM00896">
    <property type="entry name" value="FDX-ACB"/>
    <property type="match status" value="1"/>
</dbReference>
<dbReference type="InterPro" id="IPR019446">
    <property type="entry name" value="BMT5-like"/>
</dbReference>
<dbReference type="PANTHER" id="PTHR11538">
    <property type="entry name" value="PHENYLALANYL-TRNA SYNTHETASE"/>
    <property type="match status" value="1"/>
</dbReference>
<name>A0A8T2ITU5_9PIPI</name>
<protein>
    <recommendedName>
        <fullName evidence="1">FDX-ACB domain-containing protein</fullName>
    </recommendedName>
</protein>
<dbReference type="InterPro" id="IPR036690">
    <property type="entry name" value="Fdx_antiC-bd_sf"/>
</dbReference>
<gene>
    <name evidence="2" type="ORF">GDO86_012746</name>
</gene>